<dbReference type="NCBIfam" id="TIGR00229">
    <property type="entry name" value="sensory_box"/>
    <property type="match status" value="2"/>
</dbReference>
<name>C5T8F5_ACIDE</name>
<dbReference type="Pfam" id="PF08447">
    <property type="entry name" value="PAS_3"/>
    <property type="match status" value="3"/>
</dbReference>
<feature type="domain" description="PAC" evidence="2">
    <location>
        <begin position="552"/>
        <end position="603"/>
    </location>
</feature>
<feature type="domain" description="PAC" evidence="2">
    <location>
        <begin position="679"/>
        <end position="735"/>
    </location>
</feature>
<dbReference type="InterPro" id="IPR029787">
    <property type="entry name" value="Nucleotide_cyclase"/>
</dbReference>
<dbReference type="Gene3D" id="3.30.70.270">
    <property type="match status" value="1"/>
</dbReference>
<proteinExistence type="predicted"/>
<gene>
    <name evidence="4" type="ORF">AcdelDRAFT_3185</name>
</gene>
<dbReference type="SMART" id="SM00091">
    <property type="entry name" value="PAS"/>
    <property type="match status" value="5"/>
</dbReference>
<feature type="domain" description="PAC" evidence="2">
    <location>
        <begin position="929"/>
        <end position="979"/>
    </location>
</feature>
<dbReference type="PROSITE" id="PS50887">
    <property type="entry name" value="GGDEF"/>
    <property type="match status" value="1"/>
</dbReference>
<dbReference type="PANTHER" id="PTHR44757:SF2">
    <property type="entry name" value="BIOFILM ARCHITECTURE MAINTENANCE PROTEIN MBAA"/>
    <property type="match status" value="1"/>
</dbReference>
<keyword evidence="1" id="KW-0812">Transmembrane</keyword>
<dbReference type="PROSITE" id="PS50113">
    <property type="entry name" value="PAC"/>
    <property type="match status" value="5"/>
</dbReference>
<evidence type="ECO:0000259" key="2">
    <source>
        <dbReference type="PROSITE" id="PS50113"/>
    </source>
</evidence>
<keyword evidence="1" id="KW-1133">Transmembrane helix</keyword>
<organism evidence="4 5">
    <name type="scientific">Acidovorax delafieldii 2AN</name>
    <dbReference type="NCBI Taxonomy" id="573060"/>
    <lineage>
        <taxon>Bacteria</taxon>
        <taxon>Pseudomonadati</taxon>
        <taxon>Pseudomonadota</taxon>
        <taxon>Betaproteobacteria</taxon>
        <taxon>Burkholderiales</taxon>
        <taxon>Comamonadaceae</taxon>
        <taxon>Acidovorax</taxon>
    </lineage>
</organism>
<dbReference type="NCBIfam" id="TIGR00254">
    <property type="entry name" value="GGDEF"/>
    <property type="match status" value="1"/>
</dbReference>
<evidence type="ECO:0000313" key="5">
    <source>
        <dbReference type="Proteomes" id="UP000003856"/>
    </source>
</evidence>
<dbReference type="InterPro" id="IPR013655">
    <property type="entry name" value="PAS_fold_3"/>
</dbReference>
<evidence type="ECO:0000313" key="4">
    <source>
        <dbReference type="EMBL" id="EER59238.1"/>
    </source>
</evidence>
<protein>
    <submittedName>
        <fullName evidence="4">Diguanylate cyclase with PAS/PAC sensor</fullName>
    </submittedName>
</protein>
<reference evidence="4 5" key="1">
    <citation type="submission" date="2009-05" db="EMBL/GenBank/DDBJ databases">
        <title>The draft genome of Acidovorax delafieldii 2AN.</title>
        <authorList>
            <consortium name="US DOE Joint Genome Institute (JGI-PGF)"/>
            <person name="Lucas S."/>
            <person name="Copeland A."/>
            <person name="Lapidus A."/>
            <person name="Glavina del Rio T."/>
            <person name="Tice H."/>
            <person name="Bruce D."/>
            <person name="Goodwin L."/>
            <person name="Pitluck S."/>
            <person name="Larimer F."/>
            <person name="Land M.L."/>
            <person name="Hauser L."/>
            <person name="Shelobolina E.S."/>
            <person name="Picardal F."/>
            <person name="Roden E."/>
            <person name="Emerson D."/>
        </authorList>
    </citation>
    <scope>NUCLEOTIDE SEQUENCE [LARGE SCALE GENOMIC DNA]</scope>
    <source>
        <strain evidence="4 5">2AN</strain>
    </source>
</reference>
<dbReference type="InterPro" id="IPR052155">
    <property type="entry name" value="Biofilm_reg_signaling"/>
</dbReference>
<dbReference type="InterPro" id="IPR043128">
    <property type="entry name" value="Rev_trsase/Diguanyl_cyclase"/>
</dbReference>
<dbReference type="CDD" id="cd00130">
    <property type="entry name" value="PAS"/>
    <property type="match status" value="3"/>
</dbReference>
<dbReference type="SMART" id="SM00086">
    <property type="entry name" value="PAC"/>
    <property type="match status" value="5"/>
</dbReference>
<dbReference type="EMBL" id="ACQT01000147">
    <property type="protein sequence ID" value="EER59238.1"/>
    <property type="molecule type" value="Genomic_DNA"/>
</dbReference>
<dbReference type="InterPro" id="IPR035965">
    <property type="entry name" value="PAS-like_dom_sf"/>
</dbReference>
<dbReference type="SMART" id="SM00267">
    <property type="entry name" value="GGDEF"/>
    <property type="match status" value="1"/>
</dbReference>
<dbReference type="CDD" id="cd12915">
    <property type="entry name" value="PDC2_DGC_like"/>
    <property type="match status" value="1"/>
</dbReference>
<evidence type="ECO:0000256" key="1">
    <source>
        <dbReference type="SAM" id="Phobius"/>
    </source>
</evidence>
<feature type="domain" description="GGDEF" evidence="3">
    <location>
        <begin position="1011"/>
        <end position="1143"/>
    </location>
</feature>
<dbReference type="PATRIC" id="fig|573060.9.peg.1845"/>
<keyword evidence="1" id="KW-0472">Membrane</keyword>
<dbReference type="InterPro" id="IPR000160">
    <property type="entry name" value="GGDEF_dom"/>
</dbReference>
<dbReference type="OrthoDB" id="9813903at2"/>
<feature type="domain" description="PAC" evidence="2">
    <location>
        <begin position="419"/>
        <end position="472"/>
    </location>
</feature>
<dbReference type="GO" id="GO:0003824">
    <property type="term" value="F:catalytic activity"/>
    <property type="evidence" value="ECO:0007669"/>
    <property type="project" value="UniProtKB-ARBA"/>
</dbReference>
<dbReference type="SUPFAM" id="SSF55073">
    <property type="entry name" value="Nucleotide cyclase"/>
    <property type="match status" value="1"/>
</dbReference>
<dbReference type="InterPro" id="IPR000014">
    <property type="entry name" value="PAS"/>
</dbReference>
<dbReference type="AlphaFoldDB" id="C5T8F5"/>
<dbReference type="InterPro" id="IPR000700">
    <property type="entry name" value="PAS-assoc_C"/>
</dbReference>
<dbReference type="CDD" id="cd12914">
    <property type="entry name" value="PDC1_DGC_like"/>
    <property type="match status" value="1"/>
</dbReference>
<dbReference type="InterPro" id="IPR013656">
    <property type="entry name" value="PAS_4"/>
</dbReference>
<dbReference type="PANTHER" id="PTHR44757">
    <property type="entry name" value="DIGUANYLATE CYCLASE DGCP"/>
    <property type="match status" value="1"/>
</dbReference>
<dbReference type="Pfam" id="PF08448">
    <property type="entry name" value="PAS_4"/>
    <property type="match status" value="2"/>
</dbReference>
<dbReference type="Pfam" id="PF00990">
    <property type="entry name" value="GGDEF"/>
    <property type="match status" value="1"/>
</dbReference>
<sequence length="1152" mass="128358">MQPFDRLSTFPDTVLHPQPASRATGLWRIAAALALVLVCGGIYWGQLLAQQRDQRAFAENQAQLRATQMSATMATQVETLVGGLEYLARSLAMTYEAEPKQYFPLAVGTALSSFPKGSIAQIAIANAAGEIVYSSLDRALPPQAALVSIADREHFRAHVLRAEPRLYISRPVLGRVSGQWSVQFTYPVLHGEQFKGVVVLSIAPDYLSSHFREVFTEGKDVALLVRSDGSYLARSHQQEAVLHLSVPPERDFLVHPEQVRGHYQAKAPIDGTERLYAWQRLHGYPLIVSVGLERARVLAATERSIRESRIRNAAGTVMTMAAALWIALLFVRQRQSQMRLERHRQRYQLALEGGKLGTWEWTTDEAHFQVDERWHDLLGTPASQGPPSLANLHERTHPDDWAAWRAALDAHVRGETETFDAESRLRHQDGTWRWIHVCGRIIQRAAPGHPQRITGTYADATERYAAEAARAELQQRLAKLVAQVPGTVYQYRLDPDGSSHFPYASSSITVTLGIAPDAAALNAEHAFVRIHPDDRDRVRASIAESARTLAAWHCEWRQILPNGDVRWFAGSANPEREADGGTLWHGYLHDVTEQHAFTEALRRSEERLRLTVAAVQDGLWEWNTATGMISLDTRCLEMLGYEGQPHILSFRAWQRLVHPDQRRALFTALQRQVALSELFDVEVRLRAADGQWRWVEIRGHVAPTAANDSLGSGTLIIGTQTDIGQRRADSQLQHALLDNAAAALFVSSPSYTIELANQRAEEIFSQDGLPLKGRSMQWIHRDTPAYEEFVRSDEEVRRSGSVYREYQLRVASGALRWFSLRGTLLDPDQPAGNLIWTLMDTTERRQAEEALSSARAHLLEIIQHFPGGVLVQDAAGSAVVVNQAMCDVFRLPSRAADVIGCSREALESLMPPEARPLQPSRNPSHNDAVAAEYEIVLNDARTVRIQYIPIRKPQGEHQGRLWIAKDVTERRRHEQTLERLATTDALTGLANRRAFMARLEEERMRPSMGGRGGMLIMLDLDHFKRVNDTWGHAAGDEVLVHLARLLRGDLLRATDLAGRLGGEEFAVLLPDTTAEEALGVAERLRRALEQSKIHVGDGATLQVTMSLGVAPITGDALAVLAHADIALYEAKNTGRNKVVLARSDEPVPLPAA</sequence>
<feature type="domain" description="PAC" evidence="2">
    <location>
        <begin position="802"/>
        <end position="853"/>
    </location>
</feature>
<dbReference type="InterPro" id="IPR001610">
    <property type="entry name" value="PAC"/>
</dbReference>
<keyword evidence="5" id="KW-1185">Reference proteome</keyword>
<dbReference type="Gene3D" id="3.30.450.20">
    <property type="entry name" value="PAS domain"/>
    <property type="match status" value="7"/>
</dbReference>
<feature type="transmembrane region" description="Helical" evidence="1">
    <location>
        <begin position="25"/>
        <end position="45"/>
    </location>
</feature>
<dbReference type="CDD" id="cd01949">
    <property type="entry name" value="GGDEF"/>
    <property type="match status" value="1"/>
</dbReference>
<dbReference type="Proteomes" id="UP000003856">
    <property type="component" value="Unassembled WGS sequence"/>
</dbReference>
<comment type="caution">
    <text evidence="4">The sequence shown here is derived from an EMBL/GenBank/DDBJ whole genome shotgun (WGS) entry which is preliminary data.</text>
</comment>
<accession>C5T8F5</accession>
<dbReference type="SUPFAM" id="SSF55785">
    <property type="entry name" value="PYP-like sensor domain (PAS domain)"/>
    <property type="match status" value="5"/>
</dbReference>
<feature type="transmembrane region" description="Helical" evidence="1">
    <location>
        <begin position="313"/>
        <end position="331"/>
    </location>
</feature>
<evidence type="ECO:0000259" key="3">
    <source>
        <dbReference type="PROSITE" id="PS50887"/>
    </source>
</evidence>
<dbReference type="FunFam" id="3.30.70.270:FF:000001">
    <property type="entry name" value="Diguanylate cyclase domain protein"/>
    <property type="match status" value="1"/>
</dbReference>